<name>W9Z5I2_FUSOX</name>
<dbReference type="VEuPathDB" id="FungiDB:FOMG_19358"/>
<dbReference type="AlphaFoldDB" id="W9Z5I2"/>
<feature type="non-terminal residue" evidence="1">
    <location>
        <position position="1"/>
    </location>
</feature>
<dbReference type="HOGENOM" id="CLU_2891996_0_0_1"/>
<evidence type="ECO:0000313" key="1">
    <source>
        <dbReference type="EMBL" id="EXK23892.1"/>
    </source>
</evidence>
<organism evidence="1">
    <name type="scientific">Fusarium oxysporum f. sp. melonis 26406</name>
    <dbReference type="NCBI Taxonomy" id="1089452"/>
    <lineage>
        <taxon>Eukaryota</taxon>
        <taxon>Fungi</taxon>
        <taxon>Dikarya</taxon>
        <taxon>Ascomycota</taxon>
        <taxon>Pezizomycotina</taxon>
        <taxon>Sordariomycetes</taxon>
        <taxon>Hypocreomycetidae</taxon>
        <taxon>Hypocreales</taxon>
        <taxon>Nectriaceae</taxon>
        <taxon>Fusarium</taxon>
        <taxon>Fusarium oxysporum species complex</taxon>
    </lineage>
</organism>
<gene>
    <name evidence="1" type="ORF">FOMG_19358</name>
</gene>
<accession>W9Z5I2</accession>
<dbReference type="Proteomes" id="UP000030703">
    <property type="component" value="Unassembled WGS sequence"/>
</dbReference>
<sequence length="63" mass="6819">IDGRPATWESGTSRDGVQLPHGYVVIIGVLEVQGHELFVYAVMDGISSSLSEQVTKGQMEEVD</sequence>
<protein>
    <submittedName>
        <fullName evidence="1">Uncharacterized protein</fullName>
    </submittedName>
</protein>
<reference evidence="1" key="1">
    <citation type="submission" date="2012-04" db="EMBL/GenBank/DDBJ databases">
        <title>The Genome Sequence of Fusarium oxysporum melonis.</title>
        <authorList>
            <consortium name="The Broad Institute Genome Sequencing Platform"/>
            <person name="Ma L.-J."/>
            <person name="Gale L.R."/>
            <person name="Schwartz D.C."/>
            <person name="Zhou S."/>
            <person name="Corby-Kistler H."/>
            <person name="Young S.K."/>
            <person name="Zeng Q."/>
            <person name="Gargeya S."/>
            <person name="Fitzgerald M."/>
            <person name="Haas B."/>
            <person name="Abouelleil A."/>
            <person name="Alvarado L."/>
            <person name="Arachchi H.M."/>
            <person name="Berlin A."/>
            <person name="Brown A."/>
            <person name="Chapman S.B."/>
            <person name="Chen Z."/>
            <person name="Dunbar C."/>
            <person name="Freedman E."/>
            <person name="Gearin G."/>
            <person name="Goldberg J."/>
            <person name="Griggs A."/>
            <person name="Gujja S."/>
            <person name="Heiman D."/>
            <person name="Howarth C."/>
            <person name="Larson L."/>
            <person name="Lui A."/>
            <person name="MacDonald P.J.P."/>
            <person name="Montmayeur A."/>
            <person name="Murphy C."/>
            <person name="Neiman D."/>
            <person name="Pearson M."/>
            <person name="Priest M."/>
            <person name="Roberts A."/>
            <person name="Saif S."/>
            <person name="Shea T."/>
            <person name="Shenoy N."/>
            <person name="Sisk P."/>
            <person name="Stolte C."/>
            <person name="Sykes S."/>
            <person name="Wortman J."/>
            <person name="Nusbaum C."/>
            <person name="Birren B."/>
        </authorList>
    </citation>
    <scope>NUCLEOTIDE SEQUENCE</scope>
    <source>
        <strain evidence="1">26406</strain>
    </source>
</reference>
<proteinExistence type="predicted"/>
<feature type="non-terminal residue" evidence="1">
    <location>
        <position position="63"/>
    </location>
</feature>
<dbReference type="EMBL" id="KI980505">
    <property type="protein sequence ID" value="EXK23892.1"/>
    <property type="molecule type" value="Genomic_DNA"/>
</dbReference>
<reference evidence="1" key="2">
    <citation type="submission" date="2014-02" db="EMBL/GenBank/DDBJ databases">
        <title>Annotation of the Genome Sequence of Fusarium oxysporum f. sp. melonis 26406.</title>
        <authorList>
            <consortium name="The Broad Institute Genomics Platform"/>
            <person name="Ma L.-J."/>
            <person name="Corby-Kistler H."/>
            <person name="Broz K."/>
            <person name="Gale L.R."/>
            <person name="Jonkers W."/>
            <person name="O'Donnell K."/>
            <person name="Ploetz R."/>
            <person name="Steinberg C."/>
            <person name="Schwartz D.C."/>
            <person name="VanEtten H."/>
            <person name="Zhou S."/>
            <person name="Young S.K."/>
            <person name="Zeng Q."/>
            <person name="Gargeya S."/>
            <person name="Fitzgerald M."/>
            <person name="Abouelleil A."/>
            <person name="Alvarado L."/>
            <person name="Chapman S.B."/>
            <person name="Gainer-Dewar J."/>
            <person name="Goldberg J."/>
            <person name="Griggs A."/>
            <person name="Gujja S."/>
            <person name="Hansen M."/>
            <person name="Howarth C."/>
            <person name="Imamovic A."/>
            <person name="Ireland A."/>
            <person name="Larimer J."/>
            <person name="McCowan C."/>
            <person name="Murphy C."/>
            <person name="Pearson M."/>
            <person name="Poon T.W."/>
            <person name="Priest M."/>
            <person name="Roberts A."/>
            <person name="Saif S."/>
            <person name="Shea T."/>
            <person name="Sykes S."/>
            <person name="Wortman J."/>
            <person name="Nusbaum C."/>
            <person name="Birren B."/>
        </authorList>
    </citation>
    <scope>NUCLEOTIDE SEQUENCE</scope>
    <source>
        <strain evidence="1">26406</strain>
    </source>
</reference>